<feature type="transmembrane region" description="Helical" evidence="1">
    <location>
        <begin position="87"/>
        <end position="108"/>
    </location>
</feature>
<comment type="caution">
    <text evidence="2">The sequence shown here is derived from an EMBL/GenBank/DDBJ whole genome shotgun (WGS) entry which is preliminary data.</text>
</comment>
<dbReference type="Proteomes" id="UP000245124">
    <property type="component" value="Unassembled WGS sequence"/>
</dbReference>
<organism evidence="2 3">
    <name type="scientific">Nostoc commune NIES-4072</name>
    <dbReference type="NCBI Taxonomy" id="2005467"/>
    <lineage>
        <taxon>Bacteria</taxon>
        <taxon>Bacillati</taxon>
        <taxon>Cyanobacteriota</taxon>
        <taxon>Cyanophyceae</taxon>
        <taxon>Nostocales</taxon>
        <taxon>Nostocaceae</taxon>
        <taxon>Nostoc</taxon>
    </lineage>
</organism>
<evidence type="ECO:0000256" key="1">
    <source>
        <dbReference type="SAM" id="Phobius"/>
    </source>
</evidence>
<dbReference type="NCBIfam" id="NF033486">
    <property type="entry name" value="harvest_ssl1498"/>
    <property type="match status" value="1"/>
</dbReference>
<reference evidence="2 3" key="1">
    <citation type="submission" date="2017-06" db="EMBL/GenBank/DDBJ databases">
        <title>Genome sequencing of cyanobaciteial culture collection at National Institute for Environmental Studies (NIES).</title>
        <authorList>
            <person name="Hirose Y."/>
            <person name="Shimura Y."/>
            <person name="Fujisawa T."/>
            <person name="Nakamura Y."/>
            <person name="Kawachi M."/>
        </authorList>
    </citation>
    <scope>NUCLEOTIDE SEQUENCE [LARGE SCALE GENOMIC DNA]</scope>
    <source>
        <strain evidence="2 3">NIES-4072</strain>
    </source>
</reference>
<dbReference type="InterPro" id="IPR048028">
    <property type="entry name" value="Psb34-like"/>
</dbReference>
<keyword evidence="1" id="KW-0472">Membrane</keyword>
<feature type="transmembrane region" description="Helical" evidence="1">
    <location>
        <begin position="20"/>
        <end position="40"/>
    </location>
</feature>
<evidence type="ECO:0000313" key="3">
    <source>
        <dbReference type="Proteomes" id="UP000245124"/>
    </source>
</evidence>
<keyword evidence="3" id="KW-1185">Reference proteome</keyword>
<sequence length="109" mass="12399">MALSAPGGALPKSPMPDKQLLLKPLDFFCQVLLTFCNNIVKFSYINKQKREKTMYTTTNEDGVLNNYAAEPKMYYAEYPAIWEQRKYVLQAFFATLIVTTIVLVGFSVS</sequence>
<protein>
    <recommendedName>
        <fullName evidence="4">O-succinylbenzoic acid--CoA ligase</fullName>
    </recommendedName>
</protein>
<dbReference type="Pfam" id="PF26394">
    <property type="entry name" value="Psb34"/>
    <property type="match status" value="1"/>
</dbReference>
<dbReference type="EMBL" id="BDUD01000001">
    <property type="protein sequence ID" value="GBG18069.1"/>
    <property type="molecule type" value="Genomic_DNA"/>
</dbReference>
<accession>A0A2R5FJB9</accession>
<name>A0A2R5FJB9_NOSCO</name>
<dbReference type="AlphaFoldDB" id="A0A2R5FJB9"/>
<evidence type="ECO:0000313" key="2">
    <source>
        <dbReference type="EMBL" id="GBG18069.1"/>
    </source>
</evidence>
<proteinExistence type="predicted"/>
<evidence type="ECO:0008006" key="4">
    <source>
        <dbReference type="Google" id="ProtNLM"/>
    </source>
</evidence>
<keyword evidence="1" id="KW-0812">Transmembrane</keyword>
<gene>
    <name evidence="2" type="ORF">NIES4072_17330</name>
</gene>
<keyword evidence="1" id="KW-1133">Transmembrane helix</keyword>